<keyword evidence="1" id="KW-0732">Signal</keyword>
<evidence type="ECO:0000313" key="2">
    <source>
        <dbReference type="EMBL" id="KAG0446294.1"/>
    </source>
</evidence>
<name>A0A835P5Y3_VANPL</name>
<gene>
    <name evidence="3" type="ORF">HPP92_028896</name>
    <name evidence="2" type="ORF">HPP92_028906</name>
</gene>
<dbReference type="Proteomes" id="UP000636800">
    <property type="component" value="Unassembled WGS sequence"/>
</dbReference>
<sequence>MSTFLVALLARFFCLSEEGRRHQIRRYFPPTSISVSLGCSWLVPTFPASTSGISAPPWLFPPRQLERHAIARLPKAVHDNDRDCGGRFVAGWDDLAPTRAGKMRHPKGEAPCCHLSSWDVINCDDTGSFTPKEHVKILACWSWGKINVLKA</sequence>
<evidence type="ECO:0000313" key="4">
    <source>
        <dbReference type="Proteomes" id="UP000636800"/>
    </source>
</evidence>
<keyword evidence="4" id="KW-1185">Reference proteome</keyword>
<dbReference type="AlphaFoldDB" id="A0A835P5Y3"/>
<reference evidence="4 5" key="1">
    <citation type="journal article" date="2020" name="Nat. Food">
        <title>A phased Vanilla planifolia genome enables genetic improvement of flavour and production.</title>
        <authorList>
            <person name="Hasing T."/>
            <person name="Tang H."/>
            <person name="Brym M."/>
            <person name="Khazi F."/>
            <person name="Huang T."/>
            <person name="Chambers A.H."/>
        </authorList>
    </citation>
    <scope>NUCLEOTIDE SEQUENCE [LARGE SCALE GENOMIC DNA]</scope>
    <source>
        <tissue evidence="3">Leaf</tissue>
    </source>
</reference>
<dbReference type="EMBL" id="JADCNL010000591">
    <property type="protein sequence ID" value="KAG0446309.1"/>
    <property type="molecule type" value="Genomic_DNA"/>
</dbReference>
<feature type="chain" id="PRO_5036240262" evidence="1">
    <location>
        <begin position="17"/>
        <end position="151"/>
    </location>
</feature>
<proteinExistence type="predicted"/>
<dbReference type="EMBL" id="JADCNM010000592">
    <property type="protein sequence ID" value="KAG0446294.1"/>
    <property type="molecule type" value="Genomic_DNA"/>
</dbReference>
<feature type="signal peptide" evidence="1">
    <location>
        <begin position="1"/>
        <end position="16"/>
    </location>
</feature>
<dbReference type="Proteomes" id="UP000639772">
    <property type="component" value="Unassembled WGS sequence"/>
</dbReference>
<comment type="caution">
    <text evidence="3">The sequence shown here is derived from an EMBL/GenBank/DDBJ whole genome shotgun (WGS) entry which is preliminary data.</text>
</comment>
<protein>
    <submittedName>
        <fullName evidence="3">Uncharacterized protein</fullName>
    </submittedName>
</protein>
<evidence type="ECO:0000313" key="5">
    <source>
        <dbReference type="Proteomes" id="UP000639772"/>
    </source>
</evidence>
<evidence type="ECO:0000256" key="1">
    <source>
        <dbReference type="SAM" id="SignalP"/>
    </source>
</evidence>
<evidence type="ECO:0000313" key="3">
    <source>
        <dbReference type="EMBL" id="KAG0446309.1"/>
    </source>
</evidence>
<organism evidence="3 4">
    <name type="scientific">Vanilla planifolia</name>
    <name type="common">Vanilla</name>
    <dbReference type="NCBI Taxonomy" id="51239"/>
    <lineage>
        <taxon>Eukaryota</taxon>
        <taxon>Viridiplantae</taxon>
        <taxon>Streptophyta</taxon>
        <taxon>Embryophyta</taxon>
        <taxon>Tracheophyta</taxon>
        <taxon>Spermatophyta</taxon>
        <taxon>Magnoliopsida</taxon>
        <taxon>Liliopsida</taxon>
        <taxon>Asparagales</taxon>
        <taxon>Orchidaceae</taxon>
        <taxon>Vanilloideae</taxon>
        <taxon>Vanilleae</taxon>
        <taxon>Vanilla</taxon>
    </lineage>
</organism>
<accession>A0A835P5Y3</accession>